<evidence type="ECO:0000313" key="3">
    <source>
        <dbReference type="WBParaSite" id="Minc3s01010g19827"/>
    </source>
</evidence>
<sequence length="189" mass="21580">MIKRKNEISIKRLQLCEQYFLLLRNVETLLSECHLNIAKTRKTLGIPISFGGALSILDDKIEAFEFPSVWIEIYSHDEAQNDYDVFSLNAEGDEVEISNRNQNSPSNDMPRRRLPNITETTEDEAGLNKTKNQNLGSNVIKFRPFGILEPQSARIARKNIKSIIPLLCDAANIRYKVLALDKEMNKLSD</sequence>
<protein>
    <recommendedName>
        <fullName evidence="1">Vacuolar ATPase assembly protein VMA22</fullName>
    </recommendedName>
</protein>
<dbReference type="Proteomes" id="UP000887563">
    <property type="component" value="Unplaced"/>
</dbReference>
<dbReference type="PANTHER" id="PTHR31996">
    <property type="entry name" value="COILED-COIL DOMAIN-CONTAINING PROTEIN 115"/>
    <property type="match status" value="1"/>
</dbReference>
<dbReference type="AlphaFoldDB" id="A0A914LXL1"/>
<evidence type="ECO:0000256" key="1">
    <source>
        <dbReference type="ARBA" id="ARBA00093634"/>
    </source>
</evidence>
<name>A0A914LXL1_MELIC</name>
<dbReference type="InterPro" id="IPR040357">
    <property type="entry name" value="Vma22/CCDC115"/>
</dbReference>
<organism evidence="2 3">
    <name type="scientific">Meloidogyne incognita</name>
    <name type="common">Southern root-knot nematode worm</name>
    <name type="synonym">Oxyuris incognita</name>
    <dbReference type="NCBI Taxonomy" id="6306"/>
    <lineage>
        <taxon>Eukaryota</taxon>
        <taxon>Metazoa</taxon>
        <taxon>Ecdysozoa</taxon>
        <taxon>Nematoda</taxon>
        <taxon>Chromadorea</taxon>
        <taxon>Rhabditida</taxon>
        <taxon>Tylenchina</taxon>
        <taxon>Tylenchomorpha</taxon>
        <taxon>Tylenchoidea</taxon>
        <taxon>Meloidogynidae</taxon>
        <taxon>Meloidogyninae</taxon>
        <taxon>Meloidogyne</taxon>
        <taxon>Meloidogyne incognita group</taxon>
    </lineage>
</organism>
<dbReference type="WBParaSite" id="Minc3s01010g19827">
    <property type="protein sequence ID" value="Minc3s01010g19827"/>
    <property type="gene ID" value="Minc3s01010g19827"/>
</dbReference>
<dbReference type="GO" id="GO:0070072">
    <property type="term" value="P:vacuolar proton-transporting V-type ATPase complex assembly"/>
    <property type="evidence" value="ECO:0007669"/>
    <property type="project" value="InterPro"/>
</dbReference>
<accession>A0A914LXL1</accession>
<reference evidence="3" key="1">
    <citation type="submission" date="2022-11" db="UniProtKB">
        <authorList>
            <consortium name="WormBaseParasite"/>
        </authorList>
    </citation>
    <scope>IDENTIFICATION</scope>
</reference>
<evidence type="ECO:0000313" key="2">
    <source>
        <dbReference type="Proteomes" id="UP000887563"/>
    </source>
</evidence>
<proteinExistence type="predicted"/>
<keyword evidence="2" id="KW-1185">Reference proteome</keyword>
<dbReference type="PANTHER" id="PTHR31996:SF2">
    <property type="entry name" value="COILED-COIL DOMAIN-CONTAINING PROTEIN 115"/>
    <property type="match status" value="1"/>
</dbReference>
<dbReference type="GO" id="GO:0051082">
    <property type="term" value="F:unfolded protein binding"/>
    <property type="evidence" value="ECO:0007669"/>
    <property type="project" value="TreeGrafter"/>
</dbReference>